<evidence type="ECO:0000313" key="9">
    <source>
        <dbReference type="Proteomes" id="UP000054526"/>
    </source>
</evidence>
<dbReference type="Proteomes" id="UP000054526">
    <property type="component" value="Unassembled WGS sequence"/>
</dbReference>
<reference evidence="8 9" key="1">
    <citation type="submission" date="2014-12" db="EMBL/GenBank/DDBJ databases">
        <title>Draft genome sequence of Cohnella kolymensis strain B-2846.</title>
        <authorList>
            <person name="Karlyshev A.V."/>
            <person name="Kudryashova E.B."/>
        </authorList>
    </citation>
    <scope>NUCLEOTIDE SEQUENCE [LARGE SCALE GENOMIC DNA]</scope>
    <source>
        <strain evidence="8 9">VKM B-2846</strain>
    </source>
</reference>
<feature type="transmembrane region" description="Helical" evidence="6">
    <location>
        <begin position="65"/>
        <end position="85"/>
    </location>
</feature>
<dbReference type="PANTHER" id="PTHR35007">
    <property type="entry name" value="INTEGRAL MEMBRANE PROTEIN-RELATED"/>
    <property type="match status" value="1"/>
</dbReference>
<sequence>MSALMMAGWAGLLLLYATLLFAAWQRKRRLGSSGRLNLITGPFYIVLEYRHLFDRLQPILYRTQLSLAVLGGGVCLREGLMAWTAESLGAAYMALMICGLLGLMAGNAALFLMGLIIAICIPVLRAKDLRSKVENRRQEILMELPELLNRLLLLVNAGENVMRALTRCAQQKSGSGHTLYTELQAAIECMKRGESMSLALEEMGRRCAVPEVKLFATTLLINARRGGETFVPALRELTTQMWDKRKAAARTLGEQASSRLAFPLAVIFLLIMVLVGAPTILMM</sequence>
<evidence type="ECO:0000256" key="1">
    <source>
        <dbReference type="ARBA" id="ARBA00004651"/>
    </source>
</evidence>
<feature type="transmembrane region" description="Helical" evidence="6">
    <location>
        <begin position="91"/>
        <end position="124"/>
    </location>
</feature>
<evidence type="ECO:0000256" key="5">
    <source>
        <dbReference type="ARBA" id="ARBA00023136"/>
    </source>
</evidence>
<name>A0ABR5A4G0_9BACL</name>
<dbReference type="PANTHER" id="PTHR35007:SF2">
    <property type="entry name" value="PILUS ASSEMBLE PROTEIN"/>
    <property type="match status" value="1"/>
</dbReference>
<gene>
    <name evidence="8" type="ORF">SD71_10885</name>
</gene>
<keyword evidence="9" id="KW-1185">Reference proteome</keyword>
<evidence type="ECO:0000313" key="8">
    <source>
        <dbReference type="EMBL" id="KIL35886.1"/>
    </source>
</evidence>
<keyword evidence="3 6" id="KW-0812">Transmembrane</keyword>
<dbReference type="Pfam" id="PF00482">
    <property type="entry name" value="T2SSF"/>
    <property type="match status" value="1"/>
</dbReference>
<keyword evidence="5 6" id="KW-0472">Membrane</keyword>
<dbReference type="InterPro" id="IPR018076">
    <property type="entry name" value="T2SS_GspF_dom"/>
</dbReference>
<accession>A0ABR5A4G0</accession>
<feature type="transmembrane region" description="Helical" evidence="6">
    <location>
        <begin position="260"/>
        <end position="281"/>
    </location>
</feature>
<feature type="domain" description="Type II secretion system protein GspF" evidence="7">
    <location>
        <begin position="148"/>
        <end position="277"/>
    </location>
</feature>
<dbReference type="EMBL" id="JXAL01000016">
    <property type="protein sequence ID" value="KIL35886.1"/>
    <property type="molecule type" value="Genomic_DNA"/>
</dbReference>
<keyword evidence="2" id="KW-1003">Cell membrane</keyword>
<evidence type="ECO:0000256" key="4">
    <source>
        <dbReference type="ARBA" id="ARBA00022989"/>
    </source>
</evidence>
<keyword evidence="4 6" id="KW-1133">Transmembrane helix</keyword>
<evidence type="ECO:0000256" key="6">
    <source>
        <dbReference type="SAM" id="Phobius"/>
    </source>
</evidence>
<proteinExistence type="predicted"/>
<feature type="transmembrane region" description="Helical" evidence="6">
    <location>
        <begin position="6"/>
        <end position="24"/>
    </location>
</feature>
<comment type="caution">
    <text evidence="8">The sequence shown here is derived from an EMBL/GenBank/DDBJ whole genome shotgun (WGS) entry which is preliminary data.</text>
</comment>
<evidence type="ECO:0000259" key="7">
    <source>
        <dbReference type="Pfam" id="PF00482"/>
    </source>
</evidence>
<evidence type="ECO:0000256" key="2">
    <source>
        <dbReference type="ARBA" id="ARBA00022475"/>
    </source>
</evidence>
<organism evidence="8 9">
    <name type="scientific">Cohnella kolymensis</name>
    <dbReference type="NCBI Taxonomy" id="1590652"/>
    <lineage>
        <taxon>Bacteria</taxon>
        <taxon>Bacillati</taxon>
        <taxon>Bacillota</taxon>
        <taxon>Bacilli</taxon>
        <taxon>Bacillales</taxon>
        <taxon>Paenibacillaceae</taxon>
        <taxon>Cohnella</taxon>
    </lineage>
</organism>
<evidence type="ECO:0000256" key="3">
    <source>
        <dbReference type="ARBA" id="ARBA00022692"/>
    </source>
</evidence>
<comment type="subcellular location">
    <subcellularLocation>
        <location evidence="1">Cell membrane</location>
        <topology evidence="1">Multi-pass membrane protein</topology>
    </subcellularLocation>
</comment>
<protein>
    <recommendedName>
        <fullName evidence="7">Type II secretion system protein GspF domain-containing protein</fullName>
    </recommendedName>
</protein>